<dbReference type="OrthoDB" id="5368487at2"/>
<evidence type="ECO:0000313" key="3">
    <source>
        <dbReference type="Proteomes" id="UP000249746"/>
    </source>
</evidence>
<dbReference type="RefSeq" id="WP_111229771.1">
    <property type="nucleotide sequence ID" value="NZ_NBIU01000012.1"/>
</dbReference>
<evidence type="ECO:0000256" key="1">
    <source>
        <dbReference type="SAM" id="Phobius"/>
    </source>
</evidence>
<comment type="caution">
    <text evidence="2">The sequence shown here is derived from an EMBL/GenBank/DDBJ whole genome shotgun (WGS) entry which is preliminary data.</text>
</comment>
<feature type="transmembrane region" description="Helical" evidence="1">
    <location>
        <begin position="308"/>
        <end position="327"/>
    </location>
</feature>
<keyword evidence="1" id="KW-1133">Transmembrane helix</keyword>
<keyword evidence="1" id="KW-0812">Transmembrane</keyword>
<organism evidence="2 3">
    <name type="scientific">Helicobacter valdiviensis</name>
    <dbReference type="NCBI Taxonomy" id="1458358"/>
    <lineage>
        <taxon>Bacteria</taxon>
        <taxon>Pseudomonadati</taxon>
        <taxon>Campylobacterota</taxon>
        <taxon>Epsilonproteobacteria</taxon>
        <taxon>Campylobacterales</taxon>
        <taxon>Helicobacteraceae</taxon>
        <taxon>Helicobacter</taxon>
    </lineage>
</organism>
<sequence>MQDNTQKSIEFIKIAGIGSEVLCLLAFFVGIAWSFIFGVLLGLASVVSFLAAIYGVAKHSSAKGLFVNFFAIIFIVIMMSIGGFSEIEFYLEPAIPDLKPKRSPLEPAICGITFLCAFVCAIFIPLKNLHYELSRVTFQKIFVYAFWCVIVGILFLVFVILIENETTALVLLCVVLVLMLFSLIYYLIAFVRLNRLSCGLVKDIQKYQNYGGNLTLIKIFFVLMGFYYLCVELFMILDLFEKFPTFEFVGYFGYVALIMGLMACILLSKNTKNWLLTFYFVIWMIVSLLGMMIFMIFDVINFYVDSSVNRIIDGIFNVVSSIFLFLFAVRLNKIANVEFFKISSFIEAGCILSLIVVMFVDAQYVIYSFMDYMSLMFCVFFILGALMMKKDKMSF</sequence>
<evidence type="ECO:0000313" key="2">
    <source>
        <dbReference type="EMBL" id="PZT48138.1"/>
    </source>
</evidence>
<reference evidence="2 3" key="1">
    <citation type="submission" date="2017-03" db="EMBL/GenBank/DDBJ databases">
        <title>Genomic and clinical evidence uncovers the enterohepatic species Helicobacter valdiviensis as a potential human intestinal pathogen.</title>
        <authorList>
            <person name="Fresia P."/>
            <person name="Jara R."/>
            <person name="Sierra R."/>
            <person name="Ferres I."/>
            <person name="Greif G."/>
            <person name="Iraola G."/>
            <person name="Collado L."/>
        </authorList>
    </citation>
    <scope>NUCLEOTIDE SEQUENCE [LARGE SCALE GENOMIC DNA]</scope>
    <source>
        <strain evidence="2 3">WBE14</strain>
    </source>
</reference>
<feature type="transmembrane region" description="Helical" evidence="1">
    <location>
        <begin position="168"/>
        <end position="193"/>
    </location>
</feature>
<feature type="transmembrane region" description="Helical" evidence="1">
    <location>
        <begin position="366"/>
        <end position="388"/>
    </location>
</feature>
<feature type="transmembrane region" description="Helical" evidence="1">
    <location>
        <begin position="248"/>
        <end position="267"/>
    </location>
</feature>
<feature type="transmembrane region" description="Helical" evidence="1">
    <location>
        <begin position="35"/>
        <end position="57"/>
    </location>
</feature>
<feature type="transmembrane region" description="Helical" evidence="1">
    <location>
        <begin position="274"/>
        <end position="296"/>
    </location>
</feature>
<protein>
    <submittedName>
        <fullName evidence="2">Uncharacterized protein</fullName>
    </submittedName>
</protein>
<feature type="transmembrane region" description="Helical" evidence="1">
    <location>
        <begin position="12"/>
        <end position="29"/>
    </location>
</feature>
<gene>
    <name evidence="2" type="ORF">B6S12_05300</name>
</gene>
<feature type="transmembrane region" description="Helical" evidence="1">
    <location>
        <begin position="339"/>
        <end position="360"/>
    </location>
</feature>
<feature type="transmembrane region" description="Helical" evidence="1">
    <location>
        <begin position="64"/>
        <end position="85"/>
    </location>
</feature>
<proteinExistence type="predicted"/>
<feature type="transmembrane region" description="Helical" evidence="1">
    <location>
        <begin position="141"/>
        <end position="162"/>
    </location>
</feature>
<accession>A0A2W6MXZ6</accession>
<feature type="transmembrane region" description="Helical" evidence="1">
    <location>
        <begin position="105"/>
        <end position="129"/>
    </location>
</feature>
<keyword evidence="1" id="KW-0472">Membrane</keyword>
<dbReference type="AlphaFoldDB" id="A0A2W6MXZ6"/>
<dbReference type="Proteomes" id="UP000249746">
    <property type="component" value="Unassembled WGS sequence"/>
</dbReference>
<feature type="transmembrane region" description="Helical" evidence="1">
    <location>
        <begin position="214"/>
        <end position="236"/>
    </location>
</feature>
<keyword evidence="3" id="KW-1185">Reference proteome</keyword>
<dbReference type="EMBL" id="NBIU01000012">
    <property type="protein sequence ID" value="PZT48138.1"/>
    <property type="molecule type" value="Genomic_DNA"/>
</dbReference>
<name>A0A2W6MXZ6_9HELI</name>